<dbReference type="Proteomes" id="UP000000940">
    <property type="component" value="Chromosome"/>
</dbReference>
<keyword evidence="6" id="KW-0028">Amino-acid biosynthesis</keyword>
<dbReference type="Gene3D" id="3.90.1150.10">
    <property type="entry name" value="Aspartate Aminotransferase, domain 1"/>
    <property type="match status" value="1"/>
</dbReference>
<dbReference type="EMBL" id="CP001839">
    <property type="protein sequence ID" value="ADA67791.1"/>
    <property type="molecule type" value="Genomic_DNA"/>
</dbReference>
<dbReference type="CDD" id="cd00609">
    <property type="entry name" value="AAT_like"/>
    <property type="match status" value="1"/>
</dbReference>
<reference evidence="8 9" key="1">
    <citation type="submission" date="2009-12" db="EMBL/GenBank/DDBJ databases">
        <title>Complete sequence of Thermotoga petrophila RKU-1.</title>
        <authorList>
            <consortium name="US DOE Joint Genome Institute"/>
            <person name="Lucas S."/>
            <person name="Copeland A."/>
            <person name="Lapidus A."/>
            <person name="Glavina del Rio T."/>
            <person name="Dalin E."/>
            <person name="Tice H."/>
            <person name="Bruce D."/>
            <person name="Goodwin L."/>
            <person name="Pitluck S."/>
            <person name="Munk A.C."/>
            <person name="Brettin T."/>
            <person name="Detter J.C."/>
            <person name="Han C."/>
            <person name="Tapia R."/>
            <person name="Larimer F."/>
            <person name="Land M."/>
            <person name="Hauser L."/>
            <person name="Kyrpides N."/>
            <person name="Mikhailova N."/>
            <person name="Nelson K.E."/>
            <person name="Gogarten J.P."/>
            <person name="Noll K.M."/>
        </authorList>
    </citation>
    <scope>NUCLEOTIDE SEQUENCE [LARGE SCALE GENOMIC DNA]</scope>
    <source>
        <strain evidence="9">ATCC BAA-489 / DSM 13996 / JCM 10882 / RKU-10</strain>
    </source>
</reference>
<evidence type="ECO:0000256" key="6">
    <source>
        <dbReference type="HAMAP-Rule" id="MF_01023"/>
    </source>
</evidence>
<dbReference type="HAMAP" id="MF_01023">
    <property type="entry name" value="HisC_aminotrans_2"/>
    <property type="match status" value="1"/>
</dbReference>
<dbReference type="InterPro" id="IPR004839">
    <property type="entry name" value="Aminotransferase_I/II_large"/>
</dbReference>
<dbReference type="KEGG" id="tnp:Tnap_1724"/>
<proteinExistence type="inferred from homology"/>
<evidence type="ECO:0000256" key="1">
    <source>
        <dbReference type="ARBA" id="ARBA00001933"/>
    </source>
</evidence>
<dbReference type="Gene3D" id="3.40.640.10">
    <property type="entry name" value="Type I PLP-dependent aspartate aminotransferase-like (Major domain)"/>
    <property type="match status" value="1"/>
</dbReference>
<dbReference type="GO" id="GO:0030170">
    <property type="term" value="F:pyridoxal phosphate binding"/>
    <property type="evidence" value="ECO:0007669"/>
    <property type="project" value="InterPro"/>
</dbReference>
<comment type="catalytic activity">
    <reaction evidence="6">
        <text>L-histidinol phosphate + 2-oxoglutarate = 3-(imidazol-4-yl)-2-oxopropyl phosphate + L-glutamate</text>
        <dbReference type="Rhea" id="RHEA:23744"/>
        <dbReference type="ChEBI" id="CHEBI:16810"/>
        <dbReference type="ChEBI" id="CHEBI:29985"/>
        <dbReference type="ChEBI" id="CHEBI:57766"/>
        <dbReference type="ChEBI" id="CHEBI:57980"/>
        <dbReference type="EC" id="2.6.1.9"/>
    </reaction>
</comment>
<dbReference type="PANTHER" id="PTHR43643">
    <property type="entry name" value="HISTIDINOL-PHOSPHATE AMINOTRANSFERASE 2"/>
    <property type="match status" value="1"/>
</dbReference>
<keyword evidence="3 6" id="KW-0032">Aminotransferase</keyword>
<dbReference type="SUPFAM" id="SSF53383">
    <property type="entry name" value="PLP-dependent transferases"/>
    <property type="match status" value="1"/>
</dbReference>
<dbReference type="EC" id="2.6.1.9" evidence="6"/>
<keyword evidence="5 6" id="KW-0663">Pyridoxal phosphate</keyword>
<keyword evidence="4 6" id="KW-0808">Transferase</keyword>
<dbReference type="InterPro" id="IPR001917">
    <property type="entry name" value="Aminotrans_II_pyridoxalP_BS"/>
</dbReference>
<dbReference type="UniPathway" id="UPA00031">
    <property type="reaction ID" value="UER00012"/>
</dbReference>
<comment type="subunit">
    <text evidence="2 6">Homodimer.</text>
</comment>
<dbReference type="InterPro" id="IPR015422">
    <property type="entry name" value="PyrdxlP-dep_Trfase_small"/>
</dbReference>
<evidence type="ECO:0000313" key="9">
    <source>
        <dbReference type="Proteomes" id="UP000000940"/>
    </source>
</evidence>
<evidence type="ECO:0000313" key="8">
    <source>
        <dbReference type="EMBL" id="ADA67791.1"/>
    </source>
</evidence>
<dbReference type="GO" id="GO:0004400">
    <property type="term" value="F:histidinol-phosphate transaminase activity"/>
    <property type="evidence" value="ECO:0007669"/>
    <property type="project" value="UniProtKB-UniRule"/>
</dbReference>
<dbReference type="PROSITE" id="PS00599">
    <property type="entry name" value="AA_TRANSFER_CLASS_2"/>
    <property type="match status" value="1"/>
</dbReference>
<protein>
    <recommendedName>
        <fullName evidence="6">Histidinol-phosphate aminotransferase</fullName>
        <ecNumber evidence="6">2.6.1.9</ecNumber>
    </recommendedName>
    <alternativeName>
        <fullName evidence="6">Imidazole acetol-phosphate transaminase</fullName>
    </alternativeName>
</protein>
<evidence type="ECO:0000259" key="7">
    <source>
        <dbReference type="Pfam" id="PF00155"/>
    </source>
</evidence>
<dbReference type="InterPro" id="IPR005861">
    <property type="entry name" value="HisP_aminotrans"/>
</dbReference>
<evidence type="ECO:0000256" key="5">
    <source>
        <dbReference type="ARBA" id="ARBA00022898"/>
    </source>
</evidence>
<sequence>MNPLDLIARRAYPYETEKRDRTYLALNENPFPFPEDLVDEVFRRLNSDTLRIYYDSPDEELIEKILSYLNTDFLSKNNVSVGNGADEIIYVMMLMFDRSVFFPPTYSCYRIFAKAVGAKFLEVPLTKDLRIPEVNVGEGDVVFIPNPNNPTGHVFEREEIERILKTGAFVALDEAYYEFHGESYVDLLKKYENLAVIRTFSKAFSLAAQRIGYVVSSEKFIDAYNRVRLPFNVSYVSQMFAKVALDHREIFEERTKFIVEERERMKSILRKMGYRITDSRGNFVFIFMEKEEKERLLEHLRAKNIAVRSFREGVRITIGKREENDMILKELEVFK</sequence>
<organism evidence="8 9">
    <name type="scientific">Thermotoga petrophila (strain ATCC BAA-489 / DSM 13996 / JCM 10882 / RKU-10)</name>
    <name type="common">Thermotoga naphthophila</name>
    <dbReference type="NCBI Taxonomy" id="590168"/>
    <lineage>
        <taxon>Bacteria</taxon>
        <taxon>Thermotogati</taxon>
        <taxon>Thermotogota</taxon>
        <taxon>Thermotogae</taxon>
        <taxon>Thermotogales</taxon>
        <taxon>Thermotogaceae</taxon>
        <taxon>Thermotoga</taxon>
    </lineage>
</organism>
<feature type="domain" description="Aminotransferase class I/classII large" evidence="7">
    <location>
        <begin position="24"/>
        <end position="330"/>
    </location>
</feature>
<keyword evidence="9" id="KW-1185">Reference proteome</keyword>
<dbReference type="InterPro" id="IPR015421">
    <property type="entry name" value="PyrdxlP-dep_Trfase_major"/>
</dbReference>
<accession>D2C4Y7</accession>
<comment type="pathway">
    <text evidence="6">Amino-acid biosynthesis; L-histidine biosynthesis; L-histidine from 5-phospho-alpha-D-ribose 1-diphosphate: step 7/9.</text>
</comment>
<evidence type="ECO:0000256" key="4">
    <source>
        <dbReference type="ARBA" id="ARBA00022679"/>
    </source>
</evidence>
<evidence type="ECO:0000256" key="2">
    <source>
        <dbReference type="ARBA" id="ARBA00011738"/>
    </source>
</evidence>
<comment type="similarity">
    <text evidence="6">Belongs to the class-II pyridoxal-phosphate-dependent aminotransferase family. Histidinol-phosphate aminotransferase subfamily.</text>
</comment>
<dbReference type="PANTHER" id="PTHR43643:SF3">
    <property type="entry name" value="HISTIDINOL-PHOSPHATE AMINOTRANSFERASE"/>
    <property type="match status" value="1"/>
</dbReference>
<dbReference type="InterPro" id="IPR015424">
    <property type="entry name" value="PyrdxlP-dep_Trfase"/>
</dbReference>
<dbReference type="NCBIfam" id="TIGR01141">
    <property type="entry name" value="hisC"/>
    <property type="match status" value="1"/>
</dbReference>
<keyword evidence="6" id="KW-0368">Histidine biosynthesis</keyword>
<dbReference type="RefSeq" id="WP_012896635.1">
    <property type="nucleotide sequence ID" value="NC_013642.1"/>
</dbReference>
<comment type="cofactor">
    <cofactor evidence="1 6">
        <name>pyridoxal 5'-phosphate</name>
        <dbReference type="ChEBI" id="CHEBI:597326"/>
    </cofactor>
</comment>
<gene>
    <name evidence="6" type="primary">hisC</name>
    <name evidence="8" type="ordered locus">Tnap_1724</name>
</gene>
<name>D2C4Y7_THEP2</name>
<dbReference type="InterPro" id="IPR050106">
    <property type="entry name" value="HistidinolP_aminotransfase"/>
</dbReference>
<dbReference type="Pfam" id="PF00155">
    <property type="entry name" value="Aminotran_1_2"/>
    <property type="match status" value="1"/>
</dbReference>
<dbReference type="HOGENOM" id="CLU_017584_3_1_0"/>
<evidence type="ECO:0000256" key="3">
    <source>
        <dbReference type="ARBA" id="ARBA00022576"/>
    </source>
</evidence>
<dbReference type="GO" id="GO:0000105">
    <property type="term" value="P:L-histidine biosynthetic process"/>
    <property type="evidence" value="ECO:0007669"/>
    <property type="project" value="UniProtKB-UniRule"/>
</dbReference>
<dbReference type="AlphaFoldDB" id="D2C4Y7"/>
<feature type="modified residue" description="N6-(pyridoxal phosphate)lysine" evidence="6">
    <location>
        <position position="202"/>
    </location>
</feature>